<name>A0A3P7LXW8_STRVU</name>
<evidence type="ECO:0000313" key="1">
    <source>
        <dbReference type="EMBL" id="VDM84002.1"/>
    </source>
</evidence>
<feature type="non-terminal residue" evidence="1">
    <location>
        <position position="114"/>
    </location>
</feature>
<dbReference type="AlphaFoldDB" id="A0A3P7LXW8"/>
<dbReference type="Proteomes" id="UP000270094">
    <property type="component" value="Unassembled WGS sequence"/>
</dbReference>
<organism evidence="1 2">
    <name type="scientific">Strongylus vulgaris</name>
    <name type="common">Blood worm</name>
    <dbReference type="NCBI Taxonomy" id="40348"/>
    <lineage>
        <taxon>Eukaryota</taxon>
        <taxon>Metazoa</taxon>
        <taxon>Ecdysozoa</taxon>
        <taxon>Nematoda</taxon>
        <taxon>Chromadorea</taxon>
        <taxon>Rhabditida</taxon>
        <taxon>Rhabditina</taxon>
        <taxon>Rhabditomorpha</taxon>
        <taxon>Strongyloidea</taxon>
        <taxon>Strongylidae</taxon>
        <taxon>Strongylus</taxon>
    </lineage>
</organism>
<proteinExistence type="predicted"/>
<gene>
    <name evidence="1" type="ORF">SVUK_LOCUS19000</name>
</gene>
<sequence>MVTLAKALAQFGYYTFDNLLTLTENLLNIVDNSPHRAQTARTVSHGMTMIHRVTQSMIGGRSLTLDGPSKSTEKSSIEDTFVMDVRRDYRITMALSWFKRNFPCDEHGVLNQTA</sequence>
<reference evidence="1 2" key="1">
    <citation type="submission" date="2018-11" db="EMBL/GenBank/DDBJ databases">
        <authorList>
            <consortium name="Pathogen Informatics"/>
        </authorList>
    </citation>
    <scope>NUCLEOTIDE SEQUENCE [LARGE SCALE GENOMIC DNA]</scope>
</reference>
<protein>
    <submittedName>
        <fullName evidence="1">Uncharacterized protein</fullName>
    </submittedName>
</protein>
<dbReference type="EMBL" id="UYYB01126823">
    <property type="protein sequence ID" value="VDM84002.1"/>
    <property type="molecule type" value="Genomic_DNA"/>
</dbReference>
<accession>A0A3P7LXW8</accession>
<evidence type="ECO:0000313" key="2">
    <source>
        <dbReference type="Proteomes" id="UP000270094"/>
    </source>
</evidence>
<keyword evidence="2" id="KW-1185">Reference proteome</keyword>